<dbReference type="Proteomes" id="UP000829291">
    <property type="component" value="Chromosome 4"/>
</dbReference>
<reference evidence="4" key="1">
    <citation type="submission" date="2025-08" db="UniProtKB">
        <authorList>
            <consortium name="RefSeq"/>
        </authorList>
    </citation>
    <scope>IDENTIFICATION</scope>
    <source>
        <tissue evidence="4">Thorax and Abdomen</tissue>
    </source>
</reference>
<evidence type="ECO:0000256" key="1">
    <source>
        <dbReference type="SAM" id="MobiDB-lite"/>
    </source>
</evidence>
<dbReference type="InterPro" id="IPR021569">
    <property type="entry name" value="TUG-UBL1"/>
</dbReference>
<dbReference type="OrthoDB" id="440781at2759"/>
<dbReference type="CDD" id="cd16118">
    <property type="entry name" value="UBX2_UBXN9"/>
    <property type="match status" value="1"/>
</dbReference>
<organism evidence="4">
    <name type="scientific">Neodiprion lecontei</name>
    <name type="common">Redheaded pine sawfly</name>
    <dbReference type="NCBI Taxonomy" id="441921"/>
    <lineage>
        <taxon>Eukaryota</taxon>
        <taxon>Metazoa</taxon>
        <taxon>Ecdysozoa</taxon>
        <taxon>Arthropoda</taxon>
        <taxon>Hexapoda</taxon>
        <taxon>Insecta</taxon>
        <taxon>Pterygota</taxon>
        <taxon>Neoptera</taxon>
        <taxon>Endopterygota</taxon>
        <taxon>Hymenoptera</taxon>
        <taxon>Tenthredinoidea</taxon>
        <taxon>Diprionidae</taxon>
        <taxon>Diprioninae</taxon>
        <taxon>Neodiprion</taxon>
    </lineage>
</organism>
<dbReference type="GO" id="GO:0012506">
    <property type="term" value="C:vesicle membrane"/>
    <property type="evidence" value="ECO:0007669"/>
    <property type="project" value="TreeGrafter"/>
</dbReference>
<dbReference type="GO" id="GO:0005737">
    <property type="term" value="C:cytoplasm"/>
    <property type="evidence" value="ECO:0007669"/>
    <property type="project" value="TreeGrafter"/>
</dbReference>
<dbReference type="InParanoid" id="A0A6J0BZA7"/>
<dbReference type="RefSeq" id="XP_015519675.1">
    <property type="nucleotide sequence ID" value="XM_015664189.2"/>
</dbReference>
<feature type="region of interest" description="Disordered" evidence="1">
    <location>
        <begin position="245"/>
        <end position="264"/>
    </location>
</feature>
<dbReference type="KEGG" id="nlo:107224217"/>
<feature type="region of interest" description="Disordered" evidence="1">
    <location>
        <begin position="473"/>
        <end position="511"/>
    </location>
</feature>
<dbReference type="GeneID" id="107224217"/>
<dbReference type="PROSITE" id="PS50033">
    <property type="entry name" value="UBX"/>
    <property type="match status" value="1"/>
</dbReference>
<sequence length="511" mass="57117">MAASKSVIVLAPNGRRQTVKVTPNTTILQILEQVCQKHGYETEEYDIKHYNRVLDANAIFRFTGLPNNAQLEMVPCTKKRLDSNVTVGIQTESGERVTGEFQPSNSLAQVLNQLCPEQMLPTAALIYMHREVCGLDLLEQTTLRSLGLNCGRAMLRLIHRDPEQPRTQAHVSAPLAARPSQESIDLALRMAETNRQTAALRRGAQKNIDPISALKTGKTAQHHTQASVSEKIPKLDCDLKVEEKTDVTETENTGIPMDTSESSIEDTKVEFLGERNALVFNQAGAEALPRNELPDNFFDLTVEDARHLLKDAIRLRAELDEAPLLTSAQRQLDEDKRILHHLHKYRKTVIRIQFPDQLVLQGLFGPLETVQAVKEFVKIYLANPDAEFMLYTTPPRTVLDPGARLVDANLVPSAILHYSGQSSLKSELNNKLTDPRAAGIQAVKSRMAMARRGVDSFENEDMPDISMAQEKRLERVVETPKQSEPTPGPSHRNLAPATKANVPKWFKQPFK</sequence>
<dbReference type="InterPro" id="IPR059238">
    <property type="entry name" value="UBX1_UBXN9"/>
</dbReference>
<dbReference type="AlphaFoldDB" id="A0A6J0BZA7"/>
<dbReference type="GO" id="GO:0006886">
    <property type="term" value="P:intracellular protein transport"/>
    <property type="evidence" value="ECO:0007669"/>
    <property type="project" value="TreeGrafter"/>
</dbReference>
<dbReference type="FunCoup" id="A0A6J0BZA7">
    <property type="interactions" value="940"/>
</dbReference>
<accession>A0A6J0BZA7</accession>
<dbReference type="Gene3D" id="3.10.20.90">
    <property type="entry name" value="Phosphatidylinositol 3-kinase Catalytic Subunit, Chain A, domain 1"/>
    <property type="match status" value="2"/>
</dbReference>
<dbReference type="PANTHER" id="PTHR46467">
    <property type="entry name" value="TETHER CONTAINING UBX DOMAIN FOR GLUT4"/>
    <property type="match status" value="1"/>
</dbReference>
<dbReference type="GO" id="GO:0042593">
    <property type="term" value="P:glucose homeostasis"/>
    <property type="evidence" value="ECO:0007669"/>
    <property type="project" value="TreeGrafter"/>
</dbReference>
<dbReference type="CDD" id="cd17075">
    <property type="entry name" value="UBX1_UBXN9"/>
    <property type="match status" value="1"/>
</dbReference>
<gene>
    <name evidence="4" type="primary">LOC107224217</name>
</gene>
<dbReference type="InterPro" id="IPR029071">
    <property type="entry name" value="Ubiquitin-like_domsf"/>
</dbReference>
<protein>
    <submittedName>
        <fullName evidence="4">Tether containing UBX domain for GLUT4</fullName>
    </submittedName>
</protein>
<dbReference type="CDD" id="cd16105">
    <property type="entry name" value="Ubl_ASPSCR1_like"/>
    <property type="match status" value="1"/>
</dbReference>
<proteinExistence type="predicted"/>
<feature type="domain" description="UBX" evidence="2">
    <location>
        <begin position="343"/>
        <end position="418"/>
    </location>
</feature>
<dbReference type="PANTHER" id="PTHR46467:SF1">
    <property type="entry name" value="TETHER CONTAINING UBX DOMAIN FOR GLUT4"/>
    <property type="match status" value="1"/>
</dbReference>
<dbReference type="SUPFAM" id="SSF54236">
    <property type="entry name" value="Ubiquitin-like"/>
    <property type="match status" value="2"/>
</dbReference>
<dbReference type="InterPro" id="IPR001012">
    <property type="entry name" value="UBX_dom"/>
</dbReference>
<dbReference type="Pfam" id="PF00789">
    <property type="entry name" value="UBX"/>
    <property type="match status" value="1"/>
</dbReference>
<dbReference type="GO" id="GO:0005634">
    <property type="term" value="C:nucleus"/>
    <property type="evidence" value="ECO:0007669"/>
    <property type="project" value="TreeGrafter"/>
</dbReference>
<evidence type="ECO:0000313" key="4">
    <source>
        <dbReference type="RefSeq" id="XP_015519675.1"/>
    </source>
</evidence>
<evidence type="ECO:0000259" key="2">
    <source>
        <dbReference type="PROSITE" id="PS50033"/>
    </source>
</evidence>
<name>A0A6J0BZA7_NEOLC</name>
<keyword evidence="3" id="KW-1185">Reference proteome</keyword>
<evidence type="ECO:0000313" key="3">
    <source>
        <dbReference type="Proteomes" id="UP000829291"/>
    </source>
</evidence>
<dbReference type="Pfam" id="PF11470">
    <property type="entry name" value="TUG-UBL1"/>
    <property type="match status" value="1"/>
</dbReference>